<dbReference type="Pfam" id="PF00892">
    <property type="entry name" value="EamA"/>
    <property type="match status" value="2"/>
</dbReference>
<dbReference type="InterPro" id="IPR037185">
    <property type="entry name" value="EmrE-like"/>
</dbReference>
<keyword evidence="5 7" id="KW-0472">Membrane</keyword>
<feature type="transmembrane region" description="Helical" evidence="7">
    <location>
        <begin position="193"/>
        <end position="214"/>
    </location>
</feature>
<keyword evidence="4 7" id="KW-1133">Transmembrane helix</keyword>
<gene>
    <name evidence="9" type="ORF">FH972_023195</name>
</gene>
<proteinExistence type="inferred from homology"/>
<evidence type="ECO:0000313" key="10">
    <source>
        <dbReference type="Proteomes" id="UP000327013"/>
    </source>
</evidence>
<dbReference type="InterPro" id="IPR000620">
    <property type="entry name" value="EamA_dom"/>
</dbReference>
<evidence type="ECO:0000256" key="6">
    <source>
        <dbReference type="SAM" id="MobiDB-lite"/>
    </source>
</evidence>
<organism evidence="9 10">
    <name type="scientific">Carpinus fangiana</name>
    <dbReference type="NCBI Taxonomy" id="176857"/>
    <lineage>
        <taxon>Eukaryota</taxon>
        <taxon>Viridiplantae</taxon>
        <taxon>Streptophyta</taxon>
        <taxon>Embryophyta</taxon>
        <taxon>Tracheophyta</taxon>
        <taxon>Spermatophyta</taxon>
        <taxon>Magnoliopsida</taxon>
        <taxon>eudicotyledons</taxon>
        <taxon>Gunneridae</taxon>
        <taxon>Pentapetalae</taxon>
        <taxon>rosids</taxon>
        <taxon>fabids</taxon>
        <taxon>Fagales</taxon>
        <taxon>Betulaceae</taxon>
        <taxon>Carpinus</taxon>
    </lineage>
</organism>
<keyword evidence="3 7" id="KW-0812">Transmembrane</keyword>
<evidence type="ECO:0000256" key="4">
    <source>
        <dbReference type="ARBA" id="ARBA00022989"/>
    </source>
</evidence>
<accession>A0A5N6KUI0</accession>
<evidence type="ECO:0000256" key="7">
    <source>
        <dbReference type="SAM" id="Phobius"/>
    </source>
</evidence>
<sequence>MNSAGLPLPGPAIGLASPDANLNDLDSKPRPESHYIAPAVTASPATSLGVPLVRRRSRSPDASSLVTNDDDFPSELRRIASNRSPPLQDPTTFEDEDLTFAKAAQRSKPEGGIAAFWSRNKGVFLVLTAQVFGCLMNVTTRLLENPTTAADGHTEQGMHPFQILFARMSITVVCASGYMWWQSTPDFPLGARDVRWLLVARGLGGFWGVFGLYWSLQYLSLSDATVLTFLGPVIACWACSKLINEPFTRVEQLGAAVSLVGVVFIARPASIFATGGDAATGGDEVTPPAAGGVEASRRLLFPRADGASPSIPEATPQQRLAAVGMAMVGVVGAAIAFTTIRWIGRRAHPLVSVNYFATWCTIVSAFFLLCIPSVPFVLPHSARQWLLLFFIGVSGFAMQYLLTAGLRYEKSSRSTNMVYSQMLFALLFDRIVWGIVPDAMSWVGSSLILGSAIVVAIQKESTKKTETAQEGPRDEEVALIEDQEEHALPLQNMETARAAETQRR</sequence>
<feature type="transmembrane region" description="Helical" evidence="7">
    <location>
        <begin position="439"/>
        <end position="457"/>
    </location>
</feature>
<dbReference type="OrthoDB" id="306876at2759"/>
<dbReference type="GO" id="GO:0016020">
    <property type="term" value="C:membrane"/>
    <property type="evidence" value="ECO:0007669"/>
    <property type="project" value="UniProtKB-SubCell"/>
</dbReference>
<name>A0A5N6KUI0_9ROSI</name>
<feature type="transmembrane region" description="Helical" evidence="7">
    <location>
        <begin position="384"/>
        <end position="404"/>
    </location>
</feature>
<feature type="transmembrane region" description="Helical" evidence="7">
    <location>
        <begin position="355"/>
        <end position="378"/>
    </location>
</feature>
<comment type="caution">
    <text evidence="9">The sequence shown here is derived from an EMBL/GenBank/DDBJ whole genome shotgun (WGS) entry which is preliminary data.</text>
</comment>
<evidence type="ECO:0000256" key="2">
    <source>
        <dbReference type="ARBA" id="ARBA00007635"/>
    </source>
</evidence>
<reference evidence="9 10" key="1">
    <citation type="submission" date="2019-06" db="EMBL/GenBank/DDBJ databases">
        <title>A chromosomal-level reference genome of Carpinus fangiana (Coryloideae, Betulaceae).</title>
        <authorList>
            <person name="Yang X."/>
            <person name="Wang Z."/>
            <person name="Zhang L."/>
            <person name="Hao G."/>
            <person name="Liu J."/>
            <person name="Yang Y."/>
        </authorList>
    </citation>
    <scope>NUCLEOTIDE SEQUENCE [LARGE SCALE GENOMIC DNA]</scope>
    <source>
        <strain evidence="9">Cfa_2016G</strain>
        <tissue evidence="9">Leaf</tissue>
    </source>
</reference>
<evidence type="ECO:0000313" key="9">
    <source>
        <dbReference type="EMBL" id="KAB8346149.1"/>
    </source>
</evidence>
<feature type="transmembrane region" description="Helical" evidence="7">
    <location>
        <begin position="320"/>
        <end position="343"/>
    </location>
</feature>
<protein>
    <recommendedName>
        <fullName evidence="8">EamA domain-containing protein</fullName>
    </recommendedName>
</protein>
<feature type="region of interest" description="Disordered" evidence="6">
    <location>
        <begin position="1"/>
        <end position="40"/>
    </location>
</feature>
<feature type="region of interest" description="Disordered" evidence="6">
    <location>
        <begin position="483"/>
        <end position="504"/>
    </location>
</feature>
<dbReference type="PANTHER" id="PTHR22911:SF6">
    <property type="entry name" value="SOLUTE CARRIER FAMILY 35 MEMBER G1"/>
    <property type="match status" value="1"/>
</dbReference>
<dbReference type="EMBL" id="VIBQ01000013">
    <property type="protein sequence ID" value="KAB8346149.1"/>
    <property type="molecule type" value="Genomic_DNA"/>
</dbReference>
<dbReference type="AlphaFoldDB" id="A0A5N6KUI0"/>
<evidence type="ECO:0000256" key="5">
    <source>
        <dbReference type="ARBA" id="ARBA00023136"/>
    </source>
</evidence>
<dbReference type="SUPFAM" id="SSF103481">
    <property type="entry name" value="Multidrug resistance efflux transporter EmrE"/>
    <property type="match status" value="2"/>
</dbReference>
<feature type="domain" description="EamA" evidence="8">
    <location>
        <begin position="323"/>
        <end position="455"/>
    </location>
</feature>
<feature type="transmembrane region" description="Helical" evidence="7">
    <location>
        <begin position="163"/>
        <end position="181"/>
    </location>
</feature>
<evidence type="ECO:0000259" key="8">
    <source>
        <dbReference type="Pfam" id="PF00892"/>
    </source>
</evidence>
<feature type="compositionally biased region" description="Polar residues" evidence="6">
    <location>
        <begin position="81"/>
        <end position="91"/>
    </location>
</feature>
<keyword evidence="10" id="KW-1185">Reference proteome</keyword>
<comment type="subcellular location">
    <subcellularLocation>
        <location evidence="1">Membrane</location>
        <topology evidence="1">Multi-pass membrane protein</topology>
    </subcellularLocation>
</comment>
<dbReference type="PANTHER" id="PTHR22911">
    <property type="entry name" value="ACYL-MALONYL CONDENSING ENZYME-RELATED"/>
    <property type="match status" value="1"/>
</dbReference>
<comment type="similarity">
    <text evidence="2">Belongs to the drug/metabolite transporter (DMT) superfamily. Plant drug/metabolite exporter (P-DME) (TC 2.A.7.4) family.</text>
</comment>
<dbReference type="Proteomes" id="UP000327013">
    <property type="component" value="Unassembled WGS sequence"/>
</dbReference>
<feature type="region of interest" description="Disordered" evidence="6">
    <location>
        <begin position="55"/>
        <end position="94"/>
    </location>
</feature>
<evidence type="ECO:0000256" key="3">
    <source>
        <dbReference type="ARBA" id="ARBA00022692"/>
    </source>
</evidence>
<evidence type="ECO:0000256" key="1">
    <source>
        <dbReference type="ARBA" id="ARBA00004141"/>
    </source>
</evidence>
<feature type="domain" description="EamA" evidence="8">
    <location>
        <begin position="156"/>
        <end position="266"/>
    </location>
</feature>